<gene>
    <name evidence="1" type="ORF">ACFS6I_17435</name>
</gene>
<accession>A0ABW5YYS4</accession>
<evidence type="ECO:0000313" key="2">
    <source>
        <dbReference type="Proteomes" id="UP001597509"/>
    </source>
</evidence>
<reference evidence="2" key="1">
    <citation type="journal article" date="2019" name="Int. J. Syst. Evol. Microbiol.">
        <title>The Global Catalogue of Microorganisms (GCM) 10K type strain sequencing project: providing services to taxonomists for standard genome sequencing and annotation.</title>
        <authorList>
            <consortium name="The Broad Institute Genomics Platform"/>
            <consortium name="The Broad Institute Genome Sequencing Center for Infectious Disease"/>
            <person name="Wu L."/>
            <person name="Ma J."/>
        </authorList>
    </citation>
    <scope>NUCLEOTIDE SEQUENCE [LARGE SCALE GENOMIC DNA]</scope>
    <source>
        <strain evidence="2">KCTC 22209</strain>
    </source>
</reference>
<sequence>MKTNNVFLANSKGQLNYESPRVDMLKVELEHSIAAASVNGETNNSIKESWGTETQEHEVEW</sequence>
<keyword evidence="2" id="KW-1185">Reference proteome</keyword>
<organism evidence="1 2">
    <name type="scientific">Sphingobacterium anhuiense</name>
    <dbReference type="NCBI Taxonomy" id="493780"/>
    <lineage>
        <taxon>Bacteria</taxon>
        <taxon>Pseudomonadati</taxon>
        <taxon>Bacteroidota</taxon>
        <taxon>Sphingobacteriia</taxon>
        <taxon>Sphingobacteriales</taxon>
        <taxon>Sphingobacteriaceae</taxon>
        <taxon>Sphingobacterium</taxon>
    </lineage>
</organism>
<dbReference type="EMBL" id="JBHUPE010000007">
    <property type="protein sequence ID" value="MFD2905715.1"/>
    <property type="molecule type" value="Genomic_DNA"/>
</dbReference>
<proteinExistence type="predicted"/>
<name>A0ABW5YYS4_9SPHI</name>
<protein>
    <submittedName>
        <fullName evidence="1">Uncharacterized protein</fullName>
    </submittedName>
</protein>
<comment type="caution">
    <text evidence="1">The sequence shown here is derived from an EMBL/GenBank/DDBJ whole genome shotgun (WGS) entry which is preliminary data.</text>
</comment>
<evidence type="ECO:0000313" key="1">
    <source>
        <dbReference type="EMBL" id="MFD2905715.1"/>
    </source>
</evidence>
<dbReference type="RefSeq" id="WP_183917652.1">
    <property type="nucleotide sequence ID" value="NZ_JBHUPE010000007.1"/>
</dbReference>
<dbReference type="Proteomes" id="UP001597509">
    <property type="component" value="Unassembled WGS sequence"/>
</dbReference>